<keyword evidence="2" id="KW-1185">Reference proteome</keyword>
<reference evidence="1 2" key="1">
    <citation type="journal article" date="2009" name="Stand. Genomic Sci.">
        <title>Complete genome sequence of Desulfotomaculum acetoxidans type strain (5575).</title>
        <authorList>
            <person name="Spring S."/>
            <person name="Lapidus A."/>
            <person name="Schroder M."/>
            <person name="Gleim D."/>
            <person name="Sims D."/>
            <person name="Meincke L."/>
            <person name="Glavina Del Rio T."/>
            <person name="Tice H."/>
            <person name="Copeland A."/>
            <person name="Cheng J.F."/>
            <person name="Lucas S."/>
            <person name="Chen F."/>
            <person name="Nolan M."/>
            <person name="Bruce D."/>
            <person name="Goodwin L."/>
            <person name="Pitluck S."/>
            <person name="Ivanova N."/>
            <person name="Mavromatis K."/>
            <person name="Mikhailova N."/>
            <person name="Pati A."/>
            <person name="Chen A."/>
            <person name="Palaniappan K."/>
            <person name="Land M."/>
            <person name="Hauser L."/>
            <person name="Chang Y.J."/>
            <person name="Jeffries C.D."/>
            <person name="Chain P."/>
            <person name="Saunders E."/>
            <person name="Brettin T."/>
            <person name="Detter J.C."/>
            <person name="Goker M."/>
            <person name="Bristow J."/>
            <person name="Eisen J.A."/>
            <person name="Markowitz V."/>
            <person name="Hugenholtz P."/>
            <person name="Kyrpides N.C."/>
            <person name="Klenk H.P."/>
            <person name="Han C."/>
        </authorList>
    </citation>
    <scope>NUCLEOTIDE SEQUENCE [LARGE SCALE GENOMIC DNA]</scope>
    <source>
        <strain evidence="2">ATCC 49208 / DSM 771 / VKM B-1644</strain>
    </source>
</reference>
<evidence type="ECO:0000313" key="1">
    <source>
        <dbReference type="EMBL" id="ACV62445.1"/>
    </source>
</evidence>
<dbReference type="EMBL" id="CP001720">
    <property type="protein sequence ID" value="ACV62445.1"/>
    <property type="molecule type" value="Genomic_DNA"/>
</dbReference>
<dbReference type="NCBIfam" id="NF033521">
    <property type="entry name" value="lasso_leader_L3"/>
    <property type="match status" value="1"/>
</dbReference>
<sequence length="30" mass="3367">MENKEYEKPEVIVYGNLKNVTGGENPSTIL</sequence>
<name>C8VW93_DESAS</name>
<dbReference type="Proteomes" id="UP000002217">
    <property type="component" value="Chromosome"/>
</dbReference>
<dbReference type="STRING" id="485916.Dtox_1586"/>
<evidence type="ECO:0000313" key="2">
    <source>
        <dbReference type="Proteomes" id="UP000002217"/>
    </source>
</evidence>
<gene>
    <name evidence="1" type="ordered locus">Dtox_1586</name>
</gene>
<organism evidence="1 2">
    <name type="scientific">Desulfofarcimen acetoxidans (strain ATCC 49208 / DSM 771 / KCTC 5769 / VKM B-1644 / 5575)</name>
    <name type="common">Desulfotomaculum acetoxidans</name>
    <dbReference type="NCBI Taxonomy" id="485916"/>
    <lineage>
        <taxon>Bacteria</taxon>
        <taxon>Bacillati</taxon>
        <taxon>Bacillota</taxon>
        <taxon>Clostridia</taxon>
        <taxon>Eubacteriales</taxon>
        <taxon>Peptococcaceae</taxon>
        <taxon>Desulfofarcimen</taxon>
    </lineage>
</organism>
<dbReference type="RefSeq" id="WP_015757156.1">
    <property type="nucleotide sequence ID" value="NC_013216.1"/>
</dbReference>
<accession>C8VW93</accession>
<dbReference type="KEGG" id="dae:Dtox_1586"/>
<proteinExistence type="predicted"/>
<dbReference type="AlphaFoldDB" id="C8VW93"/>
<protein>
    <submittedName>
        <fullName evidence="1">Uncharacterized protein</fullName>
    </submittedName>
</protein>
<dbReference type="HOGENOM" id="CLU_3403157_0_0_9"/>